<dbReference type="PROSITE" id="PS50913">
    <property type="entry name" value="GRIP"/>
    <property type="match status" value="1"/>
</dbReference>
<sequence>MNNTEDKEQCLDDSCDVDSLDGERPKIPTQGEYKHVCDITADCEKIITNLNFRPEEELTRMLGETEVLSQSTSSLSDNVVVSPSISTQVLCGDKTVESETNVIEQRQKGACCSTPRKPSSKTSKTNSNLKSTPLGKGPSDKPYCKTKRSASVQDISTKGRDAKLKFTTKRSPSDVLKLGERKSPLDDICCVRETLTSRMRYEKGHNQHEQAECEGDDYLTPTQRKEVELKEIRKEVKNLRKELKEKIEEIDLLKQNIDKEAAAIIEDKDKKIQAIKDELGTLQNEQDDLRQSYTESVRNVATLELTIDSLKETMAIREKKNADIYLEMYRKGQESAKFERNDELERMAVKCDGSSSATIKELLEKLMNTEMELSKWQSLRRQESYETAERPETEADATIRFLKDSFFHYLTDQKESENHLRAIIRIFSFTDPQKKKIANSLTDKKNRKTSI</sequence>
<evidence type="ECO:0000256" key="1">
    <source>
        <dbReference type="SAM" id="Coils"/>
    </source>
</evidence>
<name>A0AA88Y1Q6_PINIB</name>
<protein>
    <recommendedName>
        <fullName evidence="3">GRIP domain-containing protein</fullName>
    </recommendedName>
</protein>
<evidence type="ECO:0000313" key="5">
    <source>
        <dbReference type="Proteomes" id="UP001186944"/>
    </source>
</evidence>
<evidence type="ECO:0000313" key="4">
    <source>
        <dbReference type="EMBL" id="KAK3087573.1"/>
    </source>
</evidence>
<feature type="coiled-coil region" evidence="1">
    <location>
        <begin position="222"/>
        <end position="292"/>
    </location>
</feature>
<proteinExistence type="predicted"/>
<dbReference type="Proteomes" id="UP001186944">
    <property type="component" value="Unassembled WGS sequence"/>
</dbReference>
<dbReference type="AlphaFoldDB" id="A0AA88Y1Q6"/>
<comment type="caution">
    <text evidence="4">The sequence shown here is derived from an EMBL/GenBank/DDBJ whole genome shotgun (WGS) entry which is preliminary data.</text>
</comment>
<evidence type="ECO:0000259" key="3">
    <source>
        <dbReference type="PROSITE" id="PS50913"/>
    </source>
</evidence>
<accession>A0AA88Y1Q6</accession>
<dbReference type="InterPro" id="IPR000237">
    <property type="entry name" value="GRIP_dom"/>
</dbReference>
<gene>
    <name evidence="4" type="ORF">FSP39_007680</name>
</gene>
<dbReference type="EMBL" id="VSWD01000011">
    <property type="protein sequence ID" value="KAK3087573.1"/>
    <property type="molecule type" value="Genomic_DNA"/>
</dbReference>
<feature type="region of interest" description="Disordered" evidence="2">
    <location>
        <begin position="107"/>
        <end position="154"/>
    </location>
</feature>
<feature type="compositionally biased region" description="Low complexity" evidence="2">
    <location>
        <begin position="113"/>
        <end position="133"/>
    </location>
</feature>
<organism evidence="4 5">
    <name type="scientific">Pinctada imbricata</name>
    <name type="common">Atlantic pearl-oyster</name>
    <name type="synonym">Pinctada martensii</name>
    <dbReference type="NCBI Taxonomy" id="66713"/>
    <lineage>
        <taxon>Eukaryota</taxon>
        <taxon>Metazoa</taxon>
        <taxon>Spiralia</taxon>
        <taxon>Lophotrochozoa</taxon>
        <taxon>Mollusca</taxon>
        <taxon>Bivalvia</taxon>
        <taxon>Autobranchia</taxon>
        <taxon>Pteriomorphia</taxon>
        <taxon>Pterioida</taxon>
        <taxon>Pterioidea</taxon>
        <taxon>Pteriidae</taxon>
        <taxon>Pinctada</taxon>
    </lineage>
</organism>
<keyword evidence="5" id="KW-1185">Reference proteome</keyword>
<evidence type="ECO:0000256" key="2">
    <source>
        <dbReference type="SAM" id="MobiDB-lite"/>
    </source>
</evidence>
<feature type="domain" description="GRIP" evidence="3">
    <location>
        <begin position="392"/>
        <end position="440"/>
    </location>
</feature>
<reference evidence="4" key="1">
    <citation type="submission" date="2019-08" db="EMBL/GenBank/DDBJ databases">
        <title>The improved chromosome-level genome for the pearl oyster Pinctada fucata martensii using PacBio sequencing and Hi-C.</title>
        <authorList>
            <person name="Zheng Z."/>
        </authorList>
    </citation>
    <scope>NUCLEOTIDE SEQUENCE</scope>
    <source>
        <strain evidence="4">ZZ-2019</strain>
        <tissue evidence="4">Adductor muscle</tissue>
    </source>
</reference>
<keyword evidence="1" id="KW-0175">Coiled coil</keyword>